<dbReference type="FunFam" id="3.20.20.210:FF:000008">
    <property type="entry name" value="Uroporphyrinogen decarboxylase"/>
    <property type="match status" value="1"/>
</dbReference>
<dbReference type="Gene3D" id="3.20.20.210">
    <property type="match status" value="1"/>
</dbReference>
<name>A0A1E7FU21_9STRA</name>
<evidence type="ECO:0000256" key="9">
    <source>
        <dbReference type="ARBA" id="ARBA00023239"/>
    </source>
</evidence>
<feature type="non-terminal residue" evidence="16">
    <location>
        <position position="448"/>
    </location>
</feature>
<dbReference type="PANTHER" id="PTHR21091">
    <property type="entry name" value="METHYLTETRAHYDROFOLATE:HOMOCYSTEINE METHYLTRANSFERASE RELATED"/>
    <property type="match status" value="1"/>
</dbReference>
<evidence type="ECO:0000256" key="14">
    <source>
        <dbReference type="SAM" id="SignalP"/>
    </source>
</evidence>
<dbReference type="SUPFAM" id="SSF51726">
    <property type="entry name" value="UROD/MetE-like"/>
    <property type="match status" value="1"/>
</dbReference>
<feature type="chain" id="PRO_5009193529" description="Uroporphyrinogen decarboxylase" evidence="14">
    <location>
        <begin position="23"/>
        <end position="448"/>
    </location>
</feature>
<proteinExistence type="inferred from homology"/>
<dbReference type="NCBIfam" id="TIGR01464">
    <property type="entry name" value="hemE"/>
    <property type="match status" value="1"/>
</dbReference>
<keyword evidence="8" id="KW-0210">Decarboxylase</keyword>
<evidence type="ECO:0000256" key="2">
    <source>
        <dbReference type="ARBA" id="ARBA00004804"/>
    </source>
</evidence>
<evidence type="ECO:0000256" key="3">
    <source>
        <dbReference type="ARBA" id="ARBA00009935"/>
    </source>
</evidence>
<organism evidence="16 17">
    <name type="scientific">Fragilariopsis cylindrus CCMP1102</name>
    <dbReference type="NCBI Taxonomy" id="635003"/>
    <lineage>
        <taxon>Eukaryota</taxon>
        <taxon>Sar</taxon>
        <taxon>Stramenopiles</taxon>
        <taxon>Ochrophyta</taxon>
        <taxon>Bacillariophyta</taxon>
        <taxon>Bacillariophyceae</taxon>
        <taxon>Bacillariophycidae</taxon>
        <taxon>Bacillariales</taxon>
        <taxon>Bacillariaceae</taxon>
        <taxon>Fragilariopsis</taxon>
    </lineage>
</organism>
<accession>A0A1E7FU21</accession>
<comment type="pathway">
    <text evidence="2">Porphyrin-containing compound metabolism; protoporphyrin-IX biosynthesis; coproporphyrinogen-III from 5-aminolevulinate: step 4/4.</text>
</comment>
<dbReference type="InterPro" id="IPR006361">
    <property type="entry name" value="Uroporphyrinogen_deCO2ase_HemE"/>
</dbReference>
<evidence type="ECO:0000256" key="11">
    <source>
        <dbReference type="ARBA" id="ARBA00045708"/>
    </source>
</evidence>
<sequence>MKIFLYTSLIIGCVVSPLPSWGFSSYLQQSSITSRLGAKSAASAEEDLEMTRQVLHQHFASNDDADDVVDQAVKKVYTSPSRPENDLMIRAAFGETVEKTPIWLFRQAGRHLPEYHAYKEETGRNFVELLKYPESVAECTLQPIRRYELDAAILFSDILVIAEALGIEVTMPGGVGIQVPHPLAGPEEVASRIPSLDHISEAFVEDKLAHVFEAIRQIRQKMEVEGQKVPLIGFSAAPWTLLYYMVGGSSKKNNDIGMKWLDEHPEESQALLDILTKVVIEYMSKQVENGTHMLQVFEAMGMMIDEEHFNKFALPCLKEISRELKTRYPDVPLMVFSRGASFANAGLSKLEYDVITIDGDVDRSTARDTVGDQVALQGNYDPRELVKDEDGSKTPETVRTTARKMLEELGPQKLIANLGEGLGGKESTDLVEAFVNSIHEESAAMISS</sequence>
<feature type="domain" description="Uroporphyrinogen decarboxylase (URO-D)" evidence="15">
    <location>
        <begin position="84"/>
        <end position="440"/>
    </location>
</feature>
<dbReference type="AlphaFoldDB" id="A0A1E7FU21"/>
<evidence type="ECO:0000256" key="1">
    <source>
        <dbReference type="ARBA" id="ARBA00004514"/>
    </source>
</evidence>
<keyword evidence="10" id="KW-0627">Porphyrin biosynthesis</keyword>
<comment type="subcellular location">
    <subcellularLocation>
        <location evidence="1">Cytoplasm</location>
        <location evidence="1">Cytosol</location>
    </subcellularLocation>
</comment>
<feature type="signal peptide" evidence="14">
    <location>
        <begin position="1"/>
        <end position="22"/>
    </location>
</feature>
<comment type="subunit">
    <text evidence="4">Homodimer.</text>
</comment>
<dbReference type="InterPro" id="IPR038071">
    <property type="entry name" value="UROD/MetE-like_sf"/>
</dbReference>
<evidence type="ECO:0000313" key="17">
    <source>
        <dbReference type="Proteomes" id="UP000095751"/>
    </source>
</evidence>
<comment type="similarity">
    <text evidence="3">Belongs to the uroporphyrinogen decarboxylase family.</text>
</comment>
<keyword evidence="9" id="KW-0456">Lyase</keyword>
<dbReference type="EC" id="4.1.1.37" evidence="5"/>
<keyword evidence="7" id="KW-0963">Cytoplasm</keyword>
<protein>
    <recommendedName>
        <fullName evidence="6">Uroporphyrinogen decarboxylase</fullName>
        <ecNumber evidence="5">4.1.1.37</ecNumber>
    </recommendedName>
</protein>
<dbReference type="KEGG" id="fcy:FRACYDRAFT_216482"/>
<evidence type="ECO:0000256" key="10">
    <source>
        <dbReference type="ARBA" id="ARBA00023244"/>
    </source>
</evidence>
<dbReference type="GO" id="GO:0006782">
    <property type="term" value="P:protoporphyrinogen IX biosynthetic process"/>
    <property type="evidence" value="ECO:0007669"/>
    <property type="project" value="UniProtKB-UniPathway"/>
</dbReference>
<evidence type="ECO:0000256" key="12">
    <source>
        <dbReference type="ARBA" id="ARBA00047341"/>
    </source>
</evidence>
<dbReference type="Pfam" id="PF01208">
    <property type="entry name" value="URO-D"/>
    <property type="match status" value="1"/>
</dbReference>
<dbReference type="Proteomes" id="UP000095751">
    <property type="component" value="Unassembled WGS sequence"/>
</dbReference>
<comment type="catalytic activity">
    <reaction evidence="13">
        <text>uroporphyrinogen III + 4 H(+) = coproporphyrinogen III + 4 CO2</text>
        <dbReference type="Rhea" id="RHEA:19865"/>
        <dbReference type="ChEBI" id="CHEBI:15378"/>
        <dbReference type="ChEBI" id="CHEBI:16526"/>
        <dbReference type="ChEBI" id="CHEBI:57308"/>
        <dbReference type="ChEBI" id="CHEBI:57309"/>
        <dbReference type="EC" id="4.1.1.37"/>
    </reaction>
    <physiologicalReaction direction="left-to-right" evidence="13">
        <dbReference type="Rhea" id="RHEA:19866"/>
    </physiologicalReaction>
</comment>
<dbReference type="GO" id="GO:0004853">
    <property type="term" value="F:uroporphyrinogen decarboxylase activity"/>
    <property type="evidence" value="ECO:0007669"/>
    <property type="project" value="UniProtKB-EC"/>
</dbReference>
<dbReference type="GO" id="GO:0005829">
    <property type="term" value="C:cytosol"/>
    <property type="evidence" value="ECO:0007669"/>
    <property type="project" value="UniProtKB-SubCell"/>
</dbReference>
<reference evidence="16 17" key="1">
    <citation type="submission" date="2016-09" db="EMBL/GenBank/DDBJ databases">
        <title>Extensive genetic diversity and differential bi-allelic expression allows diatom success in the polar Southern Ocean.</title>
        <authorList>
            <consortium name="DOE Joint Genome Institute"/>
            <person name="Mock T."/>
            <person name="Otillar R.P."/>
            <person name="Strauss J."/>
            <person name="Dupont C."/>
            <person name="Frickenhaus S."/>
            <person name="Maumus F."/>
            <person name="Mcmullan M."/>
            <person name="Sanges R."/>
            <person name="Schmutz J."/>
            <person name="Toseland A."/>
            <person name="Valas R."/>
            <person name="Veluchamy A."/>
            <person name="Ward B.J."/>
            <person name="Allen A."/>
            <person name="Barry K."/>
            <person name="Falciatore A."/>
            <person name="Ferrante M."/>
            <person name="Fortunato A.E."/>
            <person name="Gloeckner G."/>
            <person name="Gruber A."/>
            <person name="Hipkin R."/>
            <person name="Janech M."/>
            <person name="Kroth P."/>
            <person name="Leese F."/>
            <person name="Lindquist E."/>
            <person name="Lyon B.R."/>
            <person name="Martin J."/>
            <person name="Mayer C."/>
            <person name="Parker M."/>
            <person name="Quesneville H."/>
            <person name="Raymond J."/>
            <person name="Uhlig C."/>
            <person name="Valentin K.U."/>
            <person name="Worden A.Z."/>
            <person name="Armbrust E.V."/>
            <person name="Bowler C."/>
            <person name="Green B."/>
            <person name="Moulton V."/>
            <person name="Van Oosterhout C."/>
            <person name="Grigoriev I."/>
        </authorList>
    </citation>
    <scope>NUCLEOTIDE SEQUENCE [LARGE SCALE GENOMIC DNA]</scope>
    <source>
        <strain evidence="16 17">CCMP1102</strain>
    </source>
</reference>
<evidence type="ECO:0000256" key="5">
    <source>
        <dbReference type="ARBA" id="ARBA00012288"/>
    </source>
</evidence>
<keyword evidence="17" id="KW-1185">Reference proteome</keyword>
<evidence type="ECO:0000259" key="15">
    <source>
        <dbReference type="Pfam" id="PF01208"/>
    </source>
</evidence>
<evidence type="ECO:0000256" key="7">
    <source>
        <dbReference type="ARBA" id="ARBA00022490"/>
    </source>
</evidence>
<dbReference type="UniPathway" id="UPA00251">
    <property type="reaction ID" value="UER00321"/>
</dbReference>
<dbReference type="EMBL" id="KV784354">
    <property type="protein sequence ID" value="OEU21652.1"/>
    <property type="molecule type" value="Genomic_DNA"/>
</dbReference>
<dbReference type="InParanoid" id="A0A1E7FU21"/>
<gene>
    <name evidence="16" type="primary">UROD4</name>
    <name evidence="16" type="ORF">FRACYDRAFT_216482</name>
</gene>
<evidence type="ECO:0000313" key="16">
    <source>
        <dbReference type="EMBL" id="OEU21652.1"/>
    </source>
</evidence>
<dbReference type="InterPro" id="IPR000257">
    <property type="entry name" value="Uroporphyrinogen_deCOase"/>
</dbReference>
<keyword evidence="14" id="KW-0732">Signal</keyword>
<evidence type="ECO:0000256" key="6">
    <source>
        <dbReference type="ARBA" id="ARBA00014308"/>
    </source>
</evidence>
<evidence type="ECO:0000256" key="4">
    <source>
        <dbReference type="ARBA" id="ARBA00011738"/>
    </source>
</evidence>
<evidence type="ECO:0000256" key="13">
    <source>
        <dbReference type="ARBA" id="ARBA00048411"/>
    </source>
</evidence>
<dbReference type="OrthoDB" id="339900at2759"/>
<evidence type="ECO:0000256" key="8">
    <source>
        <dbReference type="ARBA" id="ARBA00022793"/>
    </source>
</evidence>
<comment type="catalytic activity">
    <reaction evidence="12">
        <text>uroporphyrinogen I + 4 H(+) = coproporphyrinogen I + 4 CO2</text>
        <dbReference type="Rhea" id="RHEA:31239"/>
        <dbReference type="ChEBI" id="CHEBI:15378"/>
        <dbReference type="ChEBI" id="CHEBI:16526"/>
        <dbReference type="ChEBI" id="CHEBI:62626"/>
        <dbReference type="ChEBI" id="CHEBI:62631"/>
    </reaction>
    <physiologicalReaction direction="left-to-right" evidence="12">
        <dbReference type="Rhea" id="RHEA:31240"/>
    </physiologicalReaction>
</comment>
<dbReference type="PANTHER" id="PTHR21091:SF169">
    <property type="entry name" value="UROPORPHYRINOGEN DECARBOXYLASE"/>
    <property type="match status" value="1"/>
</dbReference>
<comment type="function">
    <text evidence="11">Catalyzes the sequential decarboxylation of the four acetate side chains of uroporphyrinogen to form coproporphyrinogen and participates in the fifth step in the heme biosynthetic pathway. Isomer I or isomer III of uroporphyrinogen may serve as substrate, but only coproporphyrinogen III can ultimately be converted to heme. In vitro also decarboxylates pentacarboxylate porphyrinogen I.</text>
</comment>